<protein>
    <submittedName>
        <fullName evidence="2">Uncharacterized protein</fullName>
    </submittedName>
</protein>
<proteinExistence type="predicted"/>
<evidence type="ECO:0000256" key="1">
    <source>
        <dbReference type="SAM" id="MobiDB-lite"/>
    </source>
</evidence>
<sequence length="188" mass="19962">MASGRPDRGVLGQDMRPQQPDGQPVHLPAALRGAGGRGPSKQESERAGGIRVQSRLQRRKTELSETKEKPERSNAADVAESLLLALDAGPNKPSLPVLEAMLAEALKANDVILVRAFAQPPAPPAQSKTSDVEAELADARRELAHEAYGAASMLADGVMDDADWELFDLADEVRGAAVELLRALDGEA</sequence>
<evidence type="ECO:0000313" key="2">
    <source>
        <dbReference type="EMBL" id="DAF51548.1"/>
    </source>
</evidence>
<accession>A0A8S5SKG4</accession>
<name>A0A8S5SKG4_9CAUD</name>
<dbReference type="EMBL" id="BK032617">
    <property type="protein sequence ID" value="DAF51548.1"/>
    <property type="molecule type" value="Genomic_DNA"/>
</dbReference>
<organism evidence="2">
    <name type="scientific">Siphoviridae sp. ctZgu8</name>
    <dbReference type="NCBI Taxonomy" id="2827893"/>
    <lineage>
        <taxon>Viruses</taxon>
        <taxon>Duplodnaviria</taxon>
        <taxon>Heunggongvirae</taxon>
        <taxon>Uroviricota</taxon>
        <taxon>Caudoviricetes</taxon>
    </lineage>
</organism>
<feature type="region of interest" description="Disordered" evidence="1">
    <location>
        <begin position="1"/>
        <end position="76"/>
    </location>
</feature>
<reference evidence="2" key="1">
    <citation type="journal article" date="2021" name="Proc. Natl. Acad. Sci. U.S.A.">
        <title>A Catalog of Tens of Thousands of Viruses from Human Metagenomes Reveals Hidden Associations with Chronic Diseases.</title>
        <authorList>
            <person name="Tisza M.J."/>
            <person name="Buck C.B."/>
        </authorList>
    </citation>
    <scope>NUCLEOTIDE SEQUENCE</scope>
    <source>
        <strain evidence="2">CtZgu8</strain>
    </source>
</reference>
<feature type="compositionally biased region" description="Basic and acidic residues" evidence="1">
    <location>
        <begin position="59"/>
        <end position="74"/>
    </location>
</feature>